<dbReference type="RefSeq" id="XP_005717273.1">
    <property type="nucleotide sequence ID" value="XM_005717216.1"/>
</dbReference>
<dbReference type="Gene3D" id="3.40.50.620">
    <property type="entry name" value="HUPs"/>
    <property type="match status" value="1"/>
</dbReference>
<accession>R7QHB6</accession>
<keyword evidence="12" id="KW-1185">Reference proteome</keyword>
<dbReference type="NCBIfam" id="TIGR00290">
    <property type="entry name" value="MJ0570_dom"/>
    <property type="match status" value="1"/>
</dbReference>
<dbReference type="InterPro" id="IPR014729">
    <property type="entry name" value="Rossmann-like_a/b/a_fold"/>
</dbReference>
<dbReference type="GO" id="GO:0017183">
    <property type="term" value="P:protein histidyl modification to diphthamide"/>
    <property type="evidence" value="ECO:0007669"/>
    <property type="project" value="TreeGrafter"/>
</dbReference>
<proteinExistence type="predicted"/>
<dbReference type="GO" id="GO:0005524">
    <property type="term" value="F:ATP binding"/>
    <property type="evidence" value="ECO:0007669"/>
    <property type="project" value="UniProtKB-KW"/>
</dbReference>
<keyword evidence="6" id="KW-0067">ATP-binding</keyword>
<dbReference type="GO" id="GO:0017178">
    <property type="term" value="F:diphthine-ammonia ligase activity"/>
    <property type="evidence" value="ECO:0007669"/>
    <property type="project" value="UniProtKB-EC"/>
</dbReference>
<evidence type="ECO:0000256" key="6">
    <source>
        <dbReference type="ARBA" id="ARBA00022840"/>
    </source>
</evidence>
<dbReference type="Pfam" id="PF01902">
    <property type="entry name" value="Diphthami_syn_2"/>
    <property type="match status" value="1"/>
</dbReference>
<comment type="pathway">
    <text evidence="1">Protein modification; peptidyl-diphthamide biosynthesis.</text>
</comment>
<evidence type="ECO:0000256" key="3">
    <source>
        <dbReference type="ARBA" id="ARBA00018426"/>
    </source>
</evidence>
<organism evidence="11 12">
    <name type="scientific">Chondrus crispus</name>
    <name type="common">Carrageen Irish moss</name>
    <name type="synonym">Polymorpha crispa</name>
    <dbReference type="NCBI Taxonomy" id="2769"/>
    <lineage>
        <taxon>Eukaryota</taxon>
        <taxon>Rhodophyta</taxon>
        <taxon>Florideophyceae</taxon>
        <taxon>Rhodymeniophycidae</taxon>
        <taxon>Gigartinales</taxon>
        <taxon>Gigartinaceae</taxon>
        <taxon>Chondrus</taxon>
    </lineage>
</organism>
<dbReference type="InterPro" id="IPR006175">
    <property type="entry name" value="YjgF/YER057c/UK114"/>
</dbReference>
<reference evidence="12" key="1">
    <citation type="journal article" date="2013" name="Proc. Natl. Acad. Sci. U.S.A.">
        <title>Genome structure and metabolic features in the red seaweed Chondrus crispus shed light on evolution of the Archaeplastida.</title>
        <authorList>
            <person name="Collen J."/>
            <person name="Porcel B."/>
            <person name="Carre W."/>
            <person name="Ball S.G."/>
            <person name="Chaparro C."/>
            <person name="Tonon T."/>
            <person name="Barbeyron T."/>
            <person name="Michel G."/>
            <person name="Noel B."/>
            <person name="Valentin K."/>
            <person name="Elias M."/>
            <person name="Artiguenave F."/>
            <person name="Arun A."/>
            <person name="Aury J.M."/>
            <person name="Barbosa-Neto J.F."/>
            <person name="Bothwell J.H."/>
            <person name="Bouget F.Y."/>
            <person name="Brillet L."/>
            <person name="Cabello-Hurtado F."/>
            <person name="Capella-Gutierrez S."/>
            <person name="Charrier B."/>
            <person name="Cladiere L."/>
            <person name="Cock J.M."/>
            <person name="Coelho S.M."/>
            <person name="Colleoni C."/>
            <person name="Czjzek M."/>
            <person name="Da Silva C."/>
            <person name="Delage L."/>
            <person name="Denoeud F."/>
            <person name="Deschamps P."/>
            <person name="Dittami S.M."/>
            <person name="Gabaldon T."/>
            <person name="Gachon C.M."/>
            <person name="Groisillier A."/>
            <person name="Herve C."/>
            <person name="Jabbari K."/>
            <person name="Katinka M."/>
            <person name="Kloareg B."/>
            <person name="Kowalczyk N."/>
            <person name="Labadie K."/>
            <person name="Leblanc C."/>
            <person name="Lopez P.J."/>
            <person name="McLachlan D.H."/>
            <person name="Meslet-Cladiere L."/>
            <person name="Moustafa A."/>
            <person name="Nehr Z."/>
            <person name="Nyvall Collen P."/>
            <person name="Panaud O."/>
            <person name="Partensky F."/>
            <person name="Poulain J."/>
            <person name="Rensing S.A."/>
            <person name="Rousvoal S."/>
            <person name="Samson G."/>
            <person name="Symeonidi A."/>
            <person name="Weissenbach J."/>
            <person name="Zambounis A."/>
            <person name="Wincker P."/>
            <person name="Boyen C."/>
        </authorList>
    </citation>
    <scope>NUCLEOTIDE SEQUENCE [LARGE SCALE GENOMIC DNA]</scope>
    <source>
        <strain evidence="12">cv. Stackhouse</strain>
    </source>
</reference>
<dbReference type="InterPro" id="IPR030662">
    <property type="entry name" value="DPH6/MJ0570"/>
</dbReference>
<dbReference type="OrthoDB" id="686384at2759"/>
<dbReference type="EC" id="6.3.1.14" evidence="2"/>
<dbReference type="SUPFAM" id="SSF52402">
    <property type="entry name" value="Adenine nucleotide alpha hydrolases-like"/>
    <property type="match status" value="1"/>
</dbReference>
<dbReference type="EMBL" id="HG001841">
    <property type="protein sequence ID" value="CDF37454.1"/>
    <property type="molecule type" value="Genomic_DNA"/>
</dbReference>
<gene>
    <name evidence="11" type="ORF">CHC_T00005667001</name>
</gene>
<dbReference type="AlphaFoldDB" id="R7QHB6"/>
<feature type="domain" description="Diphthamide synthase" evidence="10">
    <location>
        <begin position="1"/>
        <end position="225"/>
    </location>
</feature>
<dbReference type="Pfam" id="PF01042">
    <property type="entry name" value="Ribonuc_L-PSP"/>
    <property type="match status" value="1"/>
</dbReference>
<dbReference type="Gramene" id="CDF37454">
    <property type="protein sequence ID" value="CDF37454"/>
    <property type="gene ID" value="CHC_T00005667001"/>
</dbReference>
<dbReference type="PANTHER" id="PTHR12196">
    <property type="entry name" value="DOMAIN OF UNKNOWN FUNCTION 71 DUF71 -CONTAINING PROTEIN"/>
    <property type="match status" value="1"/>
</dbReference>
<dbReference type="STRING" id="2769.R7QHB6"/>
<comment type="catalytic activity">
    <reaction evidence="9">
        <text>diphthine-[translation elongation factor 2] + NH4(+) + ATP = diphthamide-[translation elongation factor 2] + AMP + diphosphate + H(+)</text>
        <dbReference type="Rhea" id="RHEA:19753"/>
        <dbReference type="Rhea" id="RHEA-COMP:10172"/>
        <dbReference type="Rhea" id="RHEA-COMP:10174"/>
        <dbReference type="ChEBI" id="CHEBI:15378"/>
        <dbReference type="ChEBI" id="CHEBI:16692"/>
        <dbReference type="ChEBI" id="CHEBI:28938"/>
        <dbReference type="ChEBI" id="CHEBI:30616"/>
        <dbReference type="ChEBI" id="CHEBI:33019"/>
        <dbReference type="ChEBI" id="CHEBI:82696"/>
        <dbReference type="ChEBI" id="CHEBI:456215"/>
        <dbReference type="EC" id="6.3.1.14"/>
    </reaction>
</comment>
<evidence type="ECO:0000256" key="4">
    <source>
        <dbReference type="ARBA" id="ARBA00022598"/>
    </source>
</evidence>
<dbReference type="OMA" id="HCRLAQS"/>
<dbReference type="Gene3D" id="3.90.1490.10">
    <property type="entry name" value="putative n-type atp pyrophosphatase, domain 2"/>
    <property type="match status" value="1"/>
</dbReference>
<dbReference type="CDD" id="cd00448">
    <property type="entry name" value="YjgF_YER057c_UK114_family"/>
    <property type="match status" value="1"/>
</dbReference>
<evidence type="ECO:0000256" key="9">
    <source>
        <dbReference type="ARBA" id="ARBA00048108"/>
    </source>
</evidence>
<evidence type="ECO:0000313" key="11">
    <source>
        <dbReference type="EMBL" id="CDF37454.1"/>
    </source>
</evidence>
<dbReference type="FunFam" id="3.40.50.620:FF:000145">
    <property type="entry name" value="ATP-binding domain containing protein"/>
    <property type="match status" value="1"/>
</dbReference>
<name>R7QHB6_CHOCR</name>
<evidence type="ECO:0000256" key="2">
    <source>
        <dbReference type="ARBA" id="ARBA00012089"/>
    </source>
</evidence>
<dbReference type="SUPFAM" id="SSF55298">
    <property type="entry name" value="YjgF-like"/>
    <property type="match status" value="1"/>
</dbReference>
<dbReference type="PANTHER" id="PTHR12196:SF2">
    <property type="entry name" value="DIPHTHINE--AMMONIA LIGASE"/>
    <property type="match status" value="1"/>
</dbReference>
<keyword evidence="4" id="KW-0436">Ligase</keyword>
<evidence type="ECO:0000313" key="12">
    <source>
        <dbReference type="Proteomes" id="UP000012073"/>
    </source>
</evidence>
<dbReference type="Proteomes" id="UP000012073">
    <property type="component" value="Unassembled WGS sequence"/>
</dbReference>
<evidence type="ECO:0000259" key="10">
    <source>
        <dbReference type="Pfam" id="PF01902"/>
    </source>
</evidence>
<evidence type="ECO:0000256" key="5">
    <source>
        <dbReference type="ARBA" id="ARBA00022741"/>
    </source>
</evidence>
<dbReference type="InterPro" id="IPR035959">
    <property type="entry name" value="RutC-like_sf"/>
</dbReference>
<dbReference type="Gene3D" id="3.30.1330.40">
    <property type="entry name" value="RutC-like"/>
    <property type="match status" value="1"/>
</dbReference>
<dbReference type="FunFam" id="3.90.1490.10:FF:000001">
    <property type="entry name" value="Diphthine--ammonia ligase"/>
    <property type="match status" value="1"/>
</dbReference>
<evidence type="ECO:0000256" key="8">
    <source>
        <dbReference type="ARBA" id="ARBA00031552"/>
    </source>
</evidence>
<evidence type="ECO:0000256" key="7">
    <source>
        <dbReference type="ARBA" id="ARBA00029814"/>
    </source>
</evidence>
<dbReference type="InterPro" id="IPR002761">
    <property type="entry name" value="Diphthami_syn_dom"/>
</dbReference>
<dbReference type="GeneID" id="17324986"/>
<dbReference type="KEGG" id="ccp:CHC_T00005667001"/>
<dbReference type="CDD" id="cd01994">
    <property type="entry name" value="AANH_PF0828-like"/>
    <property type="match status" value="1"/>
</dbReference>
<evidence type="ECO:0000256" key="1">
    <source>
        <dbReference type="ARBA" id="ARBA00005156"/>
    </source>
</evidence>
<sequence>MDVVALVSGGKDSCYSILRARQHGHRVVALAHICPPAAVAEPDSMMYQSVASSAVRALADALALPLCVARTSAQALATDMAYTPTPGDEVEDLVRLLRDVKSEHLGVQAVCAGALWSDYQRLRVESAASRAGLLSIAYLWRREQTALLDEMIDVGVDAVLVKVAGIGLGEQHLGMTLAEMKPHLVKLHEKFGSHVCGEGGEFETFVRWMPGMTKRVVLEGVKVVHHSKDPVAPVSYLDIVKTRLEDPTKEQLSIAVPGPIERPPLFADQPSVGEREGTAKAAVSAASCHQECQSSSINAVEKTSVGISGDFLHFVVKNPLEGRQGVTECAKRLKALLKENDETLGSVVYVILHLRSVSGDKYKDANLGYTDVFGTPECVPPPSRACVGMFPSNHPTILEAFARRRRRLQGHDSLTLHVQSLSEWAPPCIGPYAQFVEEDGVIHVSGVLPLYAPFASIPDNMSVPNQVAACAHNLRRTLEASRVNVNHLGLFVAYVVSAQQVEEVRRKMKEVLVHDRAIDVVLPVSGLPKGGLVEIRAVGSMADGGLRKPQCCVDQASDSQQQNIQRKSVICERLGFVITTAMSHGDTPAGHLNSDGLVSCFTRESSFGGNPTPFSLQIYVSKAEEEEFEEALESELSSMYPTCAVCIMRSAWMPDDAKMISIAAFSRQAKANG</sequence>
<dbReference type="PhylomeDB" id="R7QHB6"/>
<protein>
    <recommendedName>
        <fullName evidence="3">Diphthine--ammonia ligase</fullName>
        <ecNumber evidence="2">6.3.1.14</ecNumber>
    </recommendedName>
    <alternativeName>
        <fullName evidence="7">Diphthamide synthase</fullName>
    </alternativeName>
    <alternativeName>
        <fullName evidence="8">Diphthamide synthetase</fullName>
    </alternativeName>
</protein>
<keyword evidence="5" id="KW-0547">Nucleotide-binding</keyword>